<name>A0A845EF77_9BACI</name>
<evidence type="ECO:0008006" key="4">
    <source>
        <dbReference type="Google" id="ProtNLM"/>
    </source>
</evidence>
<evidence type="ECO:0000313" key="2">
    <source>
        <dbReference type="EMBL" id="MYL49878.1"/>
    </source>
</evidence>
<accession>A0A845EF77</accession>
<dbReference type="OrthoDB" id="2974330at2"/>
<comment type="caution">
    <text evidence="2">The sequence shown here is derived from an EMBL/GenBank/DDBJ whole genome shotgun (WGS) entry which is preliminary data.</text>
</comment>
<proteinExistence type="predicted"/>
<dbReference type="PROSITE" id="PS51257">
    <property type="entry name" value="PROKAR_LIPOPROTEIN"/>
    <property type="match status" value="1"/>
</dbReference>
<keyword evidence="1" id="KW-0732">Signal</keyword>
<reference evidence="2 3" key="1">
    <citation type="submission" date="2019-11" db="EMBL/GenBank/DDBJ databases">
        <title>Genome sequences of 17 halophilic strains isolated from different environments.</title>
        <authorList>
            <person name="Furrow R.E."/>
        </authorList>
    </citation>
    <scope>NUCLEOTIDE SEQUENCE [LARGE SCALE GENOMIC DNA]</scope>
    <source>
        <strain evidence="2 3">22505_10_Sand</strain>
    </source>
</reference>
<protein>
    <recommendedName>
        <fullName evidence="4">DUF3221 domain-containing protein</fullName>
    </recommendedName>
</protein>
<evidence type="ECO:0000256" key="1">
    <source>
        <dbReference type="SAM" id="SignalP"/>
    </source>
</evidence>
<dbReference type="EMBL" id="WMEZ01000003">
    <property type="protein sequence ID" value="MYL49878.1"/>
    <property type="molecule type" value="Genomic_DNA"/>
</dbReference>
<organism evidence="2 3">
    <name type="scientific">Halobacillus litoralis</name>
    <dbReference type="NCBI Taxonomy" id="45668"/>
    <lineage>
        <taxon>Bacteria</taxon>
        <taxon>Bacillati</taxon>
        <taxon>Bacillota</taxon>
        <taxon>Bacilli</taxon>
        <taxon>Bacillales</taxon>
        <taxon>Bacillaceae</taxon>
        <taxon>Halobacillus</taxon>
    </lineage>
</organism>
<dbReference type="Proteomes" id="UP000447393">
    <property type="component" value="Unassembled WGS sequence"/>
</dbReference>
<gene>
    <name evidence="2" type="ORF">GLV98_10285</name>
</gene>
<dbReference type="AlphaFoldDB" id="A0A845EF77"/>
<sequence length="114" mass="13002">MSKSKMTFIIVILAITLMGCSQNKAGTFLLGNIKEIDDKSGNMEIEILGSFTVDEAESLTKLYEFEKQPNSLTIRVSNPKEYEEGQKVQAKVIKEYEEDVWDLDKLEFEVEEVT</sequence>
<evidence type="ECO:0000313" key="3">
    <source>
        <dbReference type="Proteomes" id="UP000447393"/>
    </source>
</evidence>
<feature type="signal peptide" evidence="1">
    <location>
        <begin position="1"/>
        <end position="25"/>
    </location>
</feature>
<dbReference type="RefSeq" id="WP_160914779.1">
    <property type="nucleotide sequence ID" value="NZ_WMEZ01000003.1"/>
</dbReference>
<feature type="chain" id="PRO_5032735886" description="DUF3221 domain-containing protein" evidence="1">
    <location>
        <begin position="26"/>
        <end position="114"/>
    </location>
</feature>